<protein>
    <recommendedName>
        <fullName evidence="8">Glutathione hydrolase</fullName>
        <ecNumber evidence="8">2.3.2.2</ecNumber>
        <ecNumber evidence="8">3.4.19.13</ecNumber>
    </recommendedName>
    <alternativeName>
        <fullName evidence="8">Gamma-glutamyltransferase</fullName>
    </alternativeName>
</protein>
<comment type="catalytic activity">
    <reaction evidence="2 8">
        <text>glutathione + H2O = L-cysteinylglycine + L-glutamate</text>
        <dbReference type="Rhea" id="RHEA:28807"/>
        <dbReference type="ChEBI" id="CHEBI:15377"/>
        <dbReference type="ChEBI" id="CHEBI:29985"/>
        <dbReference type="ChEBI" id="CHEBI:57925"/>
        <dbReference type="ChEBI" id="CHEBI:61694"/>
        <dbReference type="EC" id="3.4.19.13"/>
    </reaction>
</comment>
<dbReference type="SUPFAM" id="SSF56235">
    <property type="entry name" value="N-terminal nucleophile aminohydrolases (Ntn hydrolases)"/>
    <property type="match status" value="1"/>
</dbReference>
<dbReference type="Pfam" id="PF01019">
    <property type="entry name" value="G_glu_transpept"/>
    <property type="match status" value="1"/>
</dbReference>
<dbReference type="Gene3D" id="3.60.20.40">
    <property type="match status" value="1"/>
</dbReference>
<comment type="similarity">
    <text evidence="4">Belongs to the gamma-glutamyltransferase family.</text>
</comment>
<dbReference type="InterPro" id="IPR000101">
    <property type="entry name" value="GGT_peptidase"/>
</dbReference>
<dbReference type="PRINTS" id="PR01210">
    <property type="entry name" value="GGTRANSPTASE"/>
</dbReference>
<evidence type="ECO:0000256" key="4">
    <source>
        <dbReference type="ARBA" id="ARBA00009381"/>
    </source>
</evidence>
<evidence type="ECO:0000256" key="2">
    <source>
        <dbReference type="ARBA" id="ARBA00001089"/>
    </source>
</evidence>
<evidence type="ECO:0000256" key="6">
    <source>
        <dbReference type="PIRSR" id="PIRSR600101-1"/>
    </source>
</evidence>
<evidence type="ECO:0000256" key="8">
    <source>
        <dbReference type="RuleBase" id="RU368068"/>
    </source>
</evidence>
<feature type="binding site" evidence="7">
    <location>
        <begin position="456"/>
        <end position="457"/>
    </location>
    <ligand>
        <name>L-glutamate</name>
        <dbReference type="ChEBI" id="CHEBI:29985"/>
    </ligand>
</feature>
<dbReference type="GO" id="GO:0005886">
    <property type="term" value="C:plasma membrane"/>
    <property type="evidence" value="ECO:0007669"/>
    <property type="project" value="TreeGrafter"/>
</dbReference>
<evidence type="ECO:0000256" key="7">
    <source>
        <dbReference type="PIRSR" id="PIRSR600101-2"/>
    </source>
</evidence>
<feature type="binding site" evidence="7">
    <location>
        <position position="112"/>
    </location>
    <ligand>
        <name>L-glutamate</name>
        <dbReference type="ChEBI" id="CHEBI:29985"/>
    </ligand>
</feature>
<comment type="catalytic activity">
    <reaction evidence="1 8">
        <text>an S-substituted glutathione + H2O = an S-substituted L-cysteinylglycine + L-glutamate</text>
        <dbReference type="Rhea" id="RHEA:59468"/>
        <dbReference type="ChEBI" id="CHEBI:15377"/>
        <dbReference type="ChEBI" id="CHEBI:29985"/>
        <dbReference type="ChEBI" id="CHEBI:90779"/>
        <dbReference type="ChEBI" id="CHEBI:143103"/>
        <dbReference type="EC" id="3.4.19.13"/>
    </reaction>
</comment>
<dbReference type="GO" id="GO:0006751">
    <property type="term" value="P:glutathione catabolic process"/>
    <property type="evidence" value="ECO:0007669"/>
    <property type="project" value="UniProtKB-UniRule"/>
</dbReference>
<dbReference type="FunFam" id="3.60.20.40:FF:000001">
    <property type="entry name" value="Gamma-glutamyltranspeptidase 1"/>
    <property type="match status" value="1"/>
</dbReference>
<evidence type="ECO:0000256" key="5">
    <source>
        <dbReference type="ARBA" id="ARBA00047417"/>
    </source>
</evidence>
<evidence type="ECO:0000313" key="9">
    <source>
        <dbReference type="EMBL" id="CEO60849.1"/>
    </source>
</evidence>
<dbReference type="InterPro" id="IPR043137">
    <property type="entry name" value="GGT_ssub_C"/>
</dbReference>
<dbReference type="Gene3D" id="1.10.246.130">
    <property type="match status" value="1"/>
</dbReference>
<dbReference type="NCBIfam" id="TIGR00066">
    <property type="entry name" value="g_glut_trans"/>
    <property type="match status" value="1"/>
</dbReference>
<evidence type="ECO:0000256" key="3">
    <source>
        <dbReference type="ARBA" id="ARBA00005115"/>
    </source>
</evidence>
<name>A0A0F7VFA3_PENBI</name>
<dbReference type="OrthoDB" id="1081007at2759"/>
<evidence type="ECO:0000313" key="10">
    <source>
        <dbReference type="Proteomes" id="UP000042958"/>
    </source>
</evidence>
<feature type="binding site" evidence="7">
    <location>
        <position position="428"/>
    </location>
    <ligand>
        <name>L-glutamate</name>
        <dbReference type="ChEBI" id="CHEBI:29985"/>
    </ligand>
</feature>
<accession>A0A0F7VFA3</accession>
<dbReference type="GO" id="GO:0036374">
    <property type="term" value="F:glutathione hydrolase activity"/>
    <property type="evidence" value="ECO:0007669"/>
    <property type="project" value="UniProtKB-UniRule"/>
</dbReference>
<dbReference type="Proteomes" id="UP000042958">
    <property type="component" value="Unassembled WGS sequence"/>
</dbReference>
<comment type="pathway">
    <text evidence="3">Sulfur metabolism; glutathione metabolism.</text>
</comment>
<comment type="catalytic activity">
    <reaction evidence="5 8">
        <text>an N-terminal (5-L-glutamyl)-[peptide] + an alpha-amino acid = 5-L-glutamyl amino acid + an N-terminal L-alpha-aminoacyl-[peptide]</text>
        <dbReference type="Rhea" id="RHEA:23904"/>
        <dbReference type="Rhea" id="RHEA-COMP:9780"/>
        <dbReference type="Rhea" id="RHEA-COMP:9795"/>
        <dbReference type="ChEBI" id="CHEBI:77644"/>
        <dbReference type="ChEBI" id="CHEBI:78597"/>
        <dbReference type="ChEBI" id="CHEBI:78599"/>
        <dbReference type="ChEBI" id="CHEBI:78608"/>
        <dbReference type="EC" id="2.3.2.2"/>
    </reaction>
</comment>
<keyword evidence="10" id="KW-1185">Reference proteome</keyword>
<gene>
    <name evidence="9" type="ORF">PMG11_05351</name>
</gene>
<reference evidence="10" key="1">
    <citation type="journal article" date="2015" name="Genome Announc.">
        <title>Draft genome sequence of the fungus Penicillium brasilianum MG11.</title>
        <authorList>
            <person name="Horn F."/>
            <person name="Linde J."/>
            <person name="Mattern D.J."/>
            <person name="Walther G."/>
            <person name="Guthke R."/>
            <person name="Brakhage A.A."/>
            <person name="Valiante V."/>
        </authorList>
    </citation>
    <scope>NUCLEOTIDE SEQUENCE [LARGE SCALE GENOMIC DNA]</scope>
    <source>
        <strain evidence="10">MG11</strain>
    </source>
</reference>
<dbReference type="EC" id="3.4.19.13" evidence="8"/>
<dbReference type="STRING" id="104259.A0A0F7VFA3"/>
<keyword evidence="8" id="KW-0808">Transferase</keyword>
<feature type="active site" description="Nucleophile" evidence="6">
    <location>
        <position position="386"/>
    </location>
</feature>
<sequence>MYRTCFLVFLTFSTFFSISLFALTTTFPFNRHVPLVHHSAKSRDRLGAVASLSALCSRIGTNILQIGGNAVDAAIATQFCLGVTGMELTGLGGGGFALVRASNGSFDAIDFRESAPAQASEDMYQDNIEASVYGGLAVGVPGELQGLEYLHRHYGTLPWDQLIRPASKVAREGFRVGKRLVKAMDRLGPDSILTKDPLWSIDFAPNGTRLGLGDIMTRKRYGRLLDTIARKGPEAFYTGDIADATIRAIQSKGGIMTIDDLADYRVLRRAPVMTDYRGYRLASCGSPAGGAVLLQIMNIVNGYADIGRLDSLNLSVHRLDEAMRFAFASRAYLGDPEFVEGMADYEARMLNLYVAAEIRNRILDNSTQPISAYNPDGLESLITHGTSHLSVIDQSGMAVSLTSTINLNFGSLVMVPETGLILNNEMNDFSVPNTTNEYGYVPSPENFIRPRKRPLSSITPVIVDSLNDETKSQTSYFVTGGAGGSRIITATALSLWRVLDQKMSLIEALEAPRWHDQLIPNSMYLEQTFSNDTVAAMRDRGHDVIWGDALSNVQVVRRMPNGTLEAAAEPRQPGSGGFAV</sequence>
<comment type="function">
    <text evidence="8">Gamma-glutamyltransferase.</text>
</comment>
<dbReference type="EMBL" id="CDHK01000004">
    <property type="protein sequence ID" value="CEO60849.1"/>
    <property type="molecule type" value="Genomic_DNA"/>
</dbReference>
<dbReference type="EC" id="2.3.2.2" evidence="8"/>
<proteinExistence type="inferred from homology"/>
<feature type="binding site" evidence="7">
    <location>
        <position position="484"/>
    </location>
    <ligand>
        <name>L-glutamate</name>
        <dbReference type="ChEBI" id="CHEBI:29985"/>
    </ligand>
</feature>
<dbReference type="PANTHER" id="PTHR11686:SF62">
    <property type="entry name" value="GLUTATHIONE HYDROLASE"/>
    <property type="match status" value="1"/>
</dbReference>
<dbReference type="InterPro" id="IPR029055">
    <property type="entry name" value="Ntn_hydrolases_N"/>
</dbReference>
<evidence type="ECO:0000256" key="1">
    <source>
        <dbReference type="ARBA" id="ARBA00001049"/>
    </source>
</evidence>
<comment type="pathway">
    <text evidence="8">Mycotoxin biosynthesis.</text>
</comment>
<dbReference type="PANTHER" id="PTHR11686">
    <property type="entry name" value="GAMMA GLUTAMYL TRANSPEPTIDASE"/>
    <property type="match status" value="1"/>
</dbReference>
<organism evidence="9 10">
    <name type="scientific">Penicillium brasilianum</name>
    <dbReference type="NCBI Taxonomy" id="104259"/>
    <lineage>
        <taxon>Eukaryota</taxon>
        <taxon>Fungi</taxon>
        <taxon>Dikarya</taxon>
        <taxon>Ascomycota</taxon>
        <taxon>Pezizomycotina</taxon>
        <taxon>Eurotiomycetes</taxon>
        <taxon>Eurotiomycetidae</taxon>
        <taxon>Eurotiales</taxon>
        <taxon>Aspergillaceae</taxon>
        <taxon>Penicillium</taxon>
    </lineage>
</organism>
<feature type="binding site" evidence="7">
    <location>
        <begin position="404"/>
        <end position="406"/>
    </location>
    <ligand>
        <name>L-glutamate</name>
        <dbReference type="ChEBI" id="CHEBI:29985"/>
    </ligand>
</feature>
<dbReference type="InterPro" id="IPR043138">
    <property type="entry name" value="GGT_lsub"/>
</dbReference>
<keyword evidence="8" id="KW-0378">Hydrolase</keyword>
<dbReference type="AlphaFoldDB" id="A0A0F7VFA3"/>
<keyword evidence="8" id="KW-0012">Acyltransferase</keyword>
<dbReference type="GO" id="GO:0103068">
    <property type="term" value="F:leukotriene C4 gamma-glutamyl transferase activity"/>
    <property type="evidence" value="ECO:0007669"/>
    <property type="project" value="UniProtKB-EC"/>
</dbReference>